<sequence>MPRKPPLVPHIQILTLCDQKQEKTDEGETGNDKKKQNKRRREKREARGGFYYGSMRVHTGSIPLPFPFYIDK</sequence>
<accession>D7LJI9</accession>
<dbReference type="Proteomes" id="UP000008694">
    <property type="component" value="Unassembled WGS sequence"/>
</dbReference>
<feature type="compositionally biased region" description="Basic and acidic residues" evidence="1">
    <location>
        <begin position="19"/>
        <end position="34"/>
    </location>
</feature>
<organism evidence="3">
    <name type="scientific">Arabidopsis lyrata subsp. lyrata</name>
    <name type="common">Lyre-leaved rock-cress</name>
    <dbReference type="NCBI Taxonomy" id="81972"/>
    <lineage>
        <taxon>Eukaryota</taxon>
        <taxon>Viridiplantae</taxon>
        <taxon>Streptophyta</taxon>
        <taxon>Embryophyta</taxon>
        <taxon>Tracheophyta</taxon>
        <taxon>Spermatophyta</taxon>
        <taxon>Magnoliopsida</taxon>
        <taxon>eudicotyledons</taxon>
        <taxon>Gunneridae</taxon>
        <taxon>Pentapetalae</taxon>
        <taxon>rosids</taxon>
        <taxon>malvids</taxon>
        <taxon>Brassicales</taxon>
        <taxon>Brassicaceae</taxon>
        <taxon>Camelineae</taxon>
        <taxon>Arabidopsis</taxon>
    </lineage>
</organism>
<dbReference type="HOGENOM" id="CLU_2725621_0_0_1"/>
<evidence type="ECO:0000313" key="2">
    <source>
        <dbReference type="EMBL" id="EFH56905.1"/>
    </source>
</evidence>
<dbReference type="EMBL" id="GL348716">
    <property type="protein sequence ID" value="EFH56905.1"/>
    <property type="molecule type" value="Genomic_DNA"/>
</dbReference>
<dbReference type="Gramene" id="scaffold_400613.1">
    <property type="protein sequence ID" value="scaffold_400613.1"/>
    <property type="gene ID" value="scaffold_400613.1"/>
</dbReference>
<name>D7LJI9_ARALL</name>
<evidence type="ECO:0000313" key="3">
    <source>
        <dbReference type="Proteomes" id="UP000008694"/>
    </source>
</evidence>
<dbReference type="AlphaFoldDB" id="D7LJI9"/>
<keyword evidence="3" id="KW-1185">Reference proteome</keyword>
<feature type="region of interest" description="Disordered" evidence="1">
    <location>
        <begin position="1"/>
        <end position="48"/>
    </location>
</feature>
<reference evidence="3" key="1">
    <citation type="journal article" date="2011" name="Nat. Genet.">
        <title>The Arabidopsis lyrata genome sequence and the basis of rapid genome size change.</title>
        <authorList>
            <person name="Hu T.T."/>
            <person name="Pattyn P."/>
            <person name="Bakker E.G."/>
            <person name="Cao J."/>
            <person name="Cheng J.-F."/>
            <person name="Clark R.M."/>
            <person name="Fahlgren N."/>
            <person name="Fawcett J.A."/>
            <person name="Grimwood J."/>
            <person name="Gundlach H."/>
            <person name="Haberer G."/>
            <person name="Hollister J.D."/>
            <person name="Ossowski S."/>
            <person name="Ottilar R.P."/>
            <person name="Salamov A.A."/>
            <person name="Schneeberger K."/>
            <person name="Spannagl M."/>
            <person name="Wang X."/>
            <person name="Yang L."/>
            <person name="Nasrallah M.E."/>
            <person name="Bergelson J."/>
            <person name="Carrington J.C."/>
            <person name="Gaut B.S."/>
            <person name="Schmutz J."/>
            <person name="Mayer K.F.X."/>
            <person name="Van de Peer Y."/>
            <person name="Grigoriev I.V."/>
            <person name="Nordborg M."/>
            <person name="Weigel D."/>
            <person name="Guo Y.-L."/>
        </authorList>
    </citation>
    <scope>NUCLEOTIDE SEQUENCE [LARGE SCALE GENOMIC DNA]</scope>
    <source>
        <strain evidence="3">cv. MN47</strain>
    </source>
</reference>
<evidence type="ECO:0000256" key="1">
    <source>
        <dbReference type="SAM" id="MobiDB-lite"/>
    </source>
</evidence>
<proteinExistence type="predicted"/>
<protein>
    <submittedName>
        <fullName evidence="2">Predicted protein</fullName>
    </submittedName>
</protein>
<gene>
    <name evidence="2" type="ORF">ARALYDRAFT_901112</name>
</gene>